<dbReference type="InterPro" id="IPR027417">
    <property type="entry name" value="P-loop_NTPase"/>
</dbReference>
<keyword evidence="7" id="KW-1185">Reference proteome</keyword>
<dbReference type="InterPro" id="IPR037219">
    <property type="entry name" value="Peptidase_M41-like"/>
</dbReference>
<feature type="domain" description="AAA+ ATPase" evidence="5">
    <location>
        <begin position="242"/>
        <end position="401"/>
    </location>
</feature>
<dbReference type="InterPro" id="IPR000642">
    <property type="entry name" value="Peptidase_M41"/>
</dbReference>
<dbReference type="Gene3D" id="1.10.8.60">
    <property type="match status" value="1"/>
</dbReference>
<evidence type="ECO:0000256" key="2">
    <source>
        <dbReference type="ARBA" id="ARBA00022670"/>
    </source>
</evidence>
<accession>A0A0D7KDZ6</accession>
<dbReference type="Pfam" id="PF17862">
    <property type="entry name" value="AAA_lid_3"/>
    <property type="match status" value="1"/>
</dbReference>
<dbReference type="PANTHER" id="PTHR23076:SF37">
    <property type="entry name" value="ATP-DEPENDENT ZINC METALLOPROTEASE FTSH 4, MITOCHONDRIAL"/>
    <property type="match status" value="1"/>
</dbReference>
<dbReference type="AlphaFoldDB" id="A0A0D7KDZ6"/>
<dbReference type="Pfam" id="PF01434">
    <property type="entry name" value="Peptidase_M41"/>
    <property type="match status" value="1"/>
</dbReference>
<dbReference type="InterPro" id="IPR003959">
    <property type="entry name" value="ATPase_AAA_core"/>
</dbReference>
<dbReference type="RefSeq" id="WP_044396720.1">
    <property type="nucleotide sequence ID" value="NZ_JXYQ01000014.1"/>
</dbReference>
<comment type="similarity">
    <text evidence="1">In the C-terminal section; belongs to the peptidase M41 family.</text>
</comment>
<dbReference type="EMBL" id="JXYQ01000014">
    <property type="protein sequence ID" value="KJA11408.1"/>
    <property type="molecule type" value="Genomic_DNA"/>
</dbReference>
<comment type="caution">
    <text evidence="6">The sequence shown here is derived from an EMBL/GenBank/DDBJ whole genome shotgun (WGS) entry which is preliminary data.</text>
</comment>
<dbReference type="InterPro" id="IPR003593">
    <property type="entry name" value="AAA+_ATPase"/>
</dbReference>
<protein>
    <recommendedName>
        <fullName evidence="5">AAA+ ATPase domain-containing protein</fullName>
    </recommendedName>
</protein>
<dbReference type="GO" id="GO:0004176">
    <property type="term" value="F:ATP-dependent peptidase activity"/>
    <property type="evidence" value="ECO:0007669"/>
    <property type="project" value="InterPro"/>
</dbReference>
<dbReference type="InterPro" id="IPR041569">
    <property type="entry name" value="AAA_lid_3"/>
</dbReference>
<dbReference type="Pfam" id="PF07724">
    <property type="entry name" value="AAA_2"/>
    <property type="match status" value="1"/>
</dbReference>
<dbReference type="GO" id="GO:0004222">
    <property type="term" value="F:metalloendopeptidase activity"/>
    <property type="evidence" value="ECO:0007669"/>
    <property type="project" value="InterPro"/>
</dbReference>
<gene>
    <name evidence="6" type="ORF">RP29_05800</name>
</gene>
<dbReference type="GO" id="GO:0045037">
    <property type="term" value="P:protein import into chloroplast stroma"/>
    <property type="evidence" value="ECO:0007669"/>
    <property type="project" value="TreeGrafter"/>
</dbReference>
<evidence type="ECO:0000313" key="6">
    <source>
        <dbReference type="EMBL" id="KJA11408.1"/>
    </source>
</evidence>
<feature type="domain" description="AAA+ ATPase" evidence="5">
    <location>
        <begin position="632"/>
        <end position="760"/>
    </location>
</feature>
<keyword evidence="4" id="KW-0547">Nucleotide-binding</keyword>
<dbReference type="PATRIC" id="fig|80878.5.peg.474"/>
<dbReference type="SMART" id="SM00382">
    <property type="entry name" value="AAA"/>
    <property type="match status" value="2"/>
</dbReference>
<dbReference type="InterPro" id="IPR003960">
    <property type="entry name" value="ATPase_AAA_CS"/>
</dbReference>
<dbReference type="PROSITE" id="PS00674">
    <property type="entry name" value="AAA"/>
    <property type="match status" value="1"/>
</dbReference>
<keyword evidence="3" id="KW-0378">Hydrolase</keyword>
<dbReference type="GO" id="GO:0006508">
    <property type="term" value="P:proteolysis"/>
    <property type="evidence" value="ECO:0007669"/>
    <property type="project" value="UniProtKB-KW"/>
</dbReference>
<dbReference type="Gene3D" id="3.40.50.300">
    <property type="entry name" value="P-loop containing nucleotide triphosphate hydrolases"/>
    <property type="match status" value="2"/>
</dbReference>
<dbReference type="OrthoDB" id="9802352at2"/>
<proteinExistence type="inferred from homology"/>
<organism evidence="6 7">
    <name type="scientific">Acidovorax temperans</name>
    <dbReference type="NCBI Taxonomy" id="80878"/>
    <lineage>
        <taxon>Bacteria</taxon>
        <taxon>Pseudomonadati</taxon>
        <taxon>Pseudomonadota</taxon>
        <taxon>Betaproteobacteria</taxon>
        <taxon>Burkholderiales</taxon>
        <taxon>Comamonadaceae</taxon>
        <taxon>Acidovorax</taxon>
    </lineage>
</organism>
<evidence type="ECO:0000313" key="7">
    <source>
        <dbReference type="Proteomes" id="UP000032566"/>
    </source>
</evidence>
<evidence type="ECO:0000256" key="1">
    <source>
        <dbReference type="ARBA" id="ARBA00010044"/>
    </source>
</evidence>
<dbReference type="STRING" id="80878.RP29_05800"/>
<sequence length="1035" mass="113966">MPVSTPYKPLDLFKVAKFIARISGAKEIGEPPFQVALDFFKPLDAEDSQRQTIPGELPTATQVILSAHDSFPTMPLSDAMRQMRKDMEQEGTQFEVVDNAVLPSDLNAGFVRQLVRGMEQASQSEWDATLDRTLESWGCQSEVQQADREWAKRFADSLFNYLRGNPYKLYDAPQAPPPSLTPAAVPGTHIKPSQVEPALQPAELRNPYTKALSEQVLGQPLALRRFDETLLMSAWMPNRQGRPETFLLAGPSATGKSTFAQALRAEWVLRGGEHISIDLSSMRSHNEGFGLIGLRAGYDSAGPGRLTSFVQEHPDALVVLENVTLAHPNVQALLIPLLTTGTLADEYGFGAGADRGQPRTREVSFAQATVLMTCTVGEEVFEQPANLKRYASDPNGLVALLKDAMDNLTSDGARSHTLSTQSTEQPSPLVPYLRQVNMLPFRPLNLEALEQIALAGLSDVEQALANKQVTISWGNGYGGARQQLARILALSSAPQFSPLMVRQLAADTILRQWLYQNPNLAGVQNVTVSLDETGLTAIDLCQEPEVLQREFFRRSQRLAFSVTAQGPQQLLVGDIRVDRVPTHRDYGVEGGLAVEVPQLRFKDIFGHDVIKDRLAEVVHLLKDTSPRNELSLPRGMLLHGQPGTGKTMLAKALASEAGLPFIAASGPQLLQIDTIRDIFRRARQYAPCLVFLDEIDALGVRGRGGLDPCINQLLVEIDGFKAADEGHVFVIAATNFRNKIDPALTRSGRLDLCLEVPLLDRDARRHFLEKLQSETRLKAGEPFPMDELLELSAGMSGADLDKLVREVQLTAIRRGLHEVTPADLLEELNVIKHGARLDNPPLRAQMAVTAHHEAGHAVVSRALNPDVRIEQVTIVPRRNALGFTAYSEESFSLRSFDRQEVMDLICVALGGRVAQRKYMAQLEGDQALDKGSDAGAESDLRQATRLAWQAITAWGLDTEFGWVSTQPWSDDAIIPASLEERATQRVKAWIDEARARTEQVVETNWHVVRQLAEGLLTEEMILGEKLASLLKGAQA</sequence>
<keyword evidence="2" id="KW-0645">Protease</keyword>
<dbReference type="GO" id="GO:0016887">
    <property type="term" value="F:ATP hydrolysis activity"/>
    <property type="evidence" value="ECO:0007669"/>
    <property type="project" value="InterPro"/>
</dbReference>
<reference evidence="6 7" key="1">
    <citation type="submission" date="2014-12" db="EMBL/GenBank/DDBJ databases">
        <title>Isolation of bacteria from lake water.</title>
        <authorList>
            <person name="Sheng K.-Y."/>
            <person name="Chin P.-S."/>
            <person name="Chan K.-G."/>
            <person name="Tan G.S."/>
        </authorList>
    </citation>
    <scope>NUCLEOTIDE SEQUENCE [LARGE SCALE GENOMIC DNA]</scope>
    <source>
        <strain evidence="6 7">KY4</strain>
    </source>
</reference>
<name>A0A0D7KDZ6_9BURK</name>
<dbReference type="Gene3D" id="1.20.58.760">
    <property type="entry name" value="Peptidase M41"/>
    <property type="match status" value="1"/>
</dbReference>
<dbReference type="Pfam" id="PF00004">
    <property type="entry name" value="AAA"/>
    <property type="match status" value="1"/>
</dbReference>
<dbReference type="SUPFAM" id="SSF52540">
    <property type="entry name" value="P-loop containing nucleoside triphosphate hydrolases"/>
    <property type="match status" value="2"/>
</dbReference>
<keyword evidence="4" id="KW-0067">ATP-binding</keyword>
<dbReference type="GO" id="GO:0005524">
    <property type="term" value="F:ATP binding"/>
    <property type="evidence" value="ECO:0007669"/>
    <property type="project" value="UniProtKB-KW"/>
</dbReference>
<dbReference type="Proteomes" id="UP000032566">
    <property type="component" value="Unassembled WGS sequence"/>
</dbReference>
<evidence type="ECO:0000259" key="5">
    <source>
        <dbReference type="SMART" id="SM00382"/>
    </source>
</evidence>
<evidence type="ECO:0000256" key="4">
    <source>
        <dbReference type="RuleBase" id="RU003651"/>
    </source>
</evidence>
<dbReference type="SUPFAM" id="SSF140990">
    <property type="entry name" value="FtsH protease domain-like"/>
    <property type="match status" value="1"/>
</dbReference>
<evidence type="ECO:0000256" key="3">
    <source>
        <dbReference type="ARBA" id="ARBA00022801"/>
    </source>
</evidence>
<comment type="similarity">
    <text evidence="4">Belongs to the AAA ATPase family.</text>
</comment>
<dbReference type="PANTHER" id="PTHR23076">
    <property type="entry name" value="METALLOPROTEASE M41 FTSH"/>
    <property type="match status" value="1"/>
</dbReference>